<organism evidence="2 3">
    <name type="scientific">Hyaloscypha variabilis (strain UAMH 11265 / GT02V1 / F)</name>
    <name type="common">Meliniomyces variabilis</name>
    <dbReference type="NCBI Taxonomy" id="1149755"/>
    <lineage>
        <taxon>Eukaryota</taxon>
        <taxon>Fungi</taxon>
        <taxon>Dikarya</taxon>
        <taxon>Ascomycota</taxon>
        <taxon>Pezizomycotina</taxon>
        <taxon>Leotiomycetes</taxon>
        <taxon>Helotiales</taxon>
        <taxon>Hyaloscyphaceae</taxon>
        <taxon>Hyaloscypha</taxon>
        <taxon>Hyaloscypha variabilis</taxon>
    </lineage>
</organism>
<dbReference type="Proteomes" id="UP000235786">
    <property type="component" value="Unassembled WGS sequence"/>
</dbReference>
<protein>
    <submittedName>
        <fullName evidence="2">Uncharacterized protein</fullName>
    </submittedName>
</protein>
<evidence type="ECO:0000313" key="3">
    <source>
        <dbReference type="Proteomes" id="UP000235786"/>
    </source>
</evidence>
<keyword evidence="3" id="KW-1185">Reference proteome</keyword>
<name>A0A2J6RPD6_HYAVF</name>
<proteinExistence type="predicted"/>
<evidence type="ECO:0000313" key="2">
    <source>
        <dbReference type="EMBL" id="PMD40374.1"/>
    </source>
</evidence>
<sequence length="119" mass="13101">MKVFSALVAVLPLVSAAAFGPREFTTIEKRQTRGCQIVGKDDVNCHYCDREDCAVVTVLNATKWYNFDCACPNGQTVKDGVSAWDHEVDLWCWVFAEATDDNCPTTGAKALPECDFCGK</sequence>
<accession>A0A2J6RPD6</accession>
<dbReference type="OrthoDB" id="10282791at2759"/>
<gene>
    <name evidence="2" type="ORF">L207DRAFT_528732</name>
</gene>
<keyword evidence="1" id="KW-0732">Signal</keyword>
<dbReference type="AlphaFoldDB" id="A0A2J6RPD6"/>
<reference evidence="2 3" key="1">
    <citation type="submission" date="2016-04" db="EMBL/GenBank/DDBJ databases">
        <title>A degradative enzymes factory behind the ericoid mycorrhizal symbiosis.</title>
        <authorList>
            <consortium name="DOE Joint Genome Institute"/>
            <person name="Martino E."/>
            <person name="Morin E."/>
            <person name="Grelet G."/>
            <person name="Kuo A."/>
            <person name="Kohler A."/>
            <person name="Daghino S."/>
            <person name="Barry K."/>
            <person name="Choi C."/>
            <person name="Cichocki N."/>
            <person name="Clum A."/>
            <person name="Copeland A."/>
            <person name="Hainaut M."/>
            <person name="Haridas S."/>
            <person name="Labutti K."/>
            <person name="Lindquist E."/>
            <person name="Lipzen A."/>
            <person name="Khouja H.-R."/>
            <person name="Murat C."/>
            <person name="Ohm R."/>
            <person name="Olson A."/>
            <person name="Spatafora J."/>
            <person name="Veneault-Fourrey C."/>
            <person name="Henrissat B."/>
            <person name="Grigoriev I."/>
            <person name="Martin F."/>
            <person name="Perotto S."/>
        </authorList>
    </citation>
    <scope>NUCLEOTIDE SEQUENCE [LARGE SCALE GENOMIC DNA]</scope>
    <source>
        <strain evidence="2 3">F</strain>
    </source>
</reference>
<feature type="chain" id="PRO_5014400295" evidence="1">
    <location>
        <begin position="17"/>
        <end position="119"/>
    </location>
</feature>
<evidence type="ECO:0000256" key="1">
    <source>
        <dbReference type="SAM" id="SignalP"/>
    </source>
</evidence>
<feature type="signal peptide" evidence="1">
    <location>
        <begin position="1"/>
        <end position="16"/>
    </location>
</feature>
<dbReference type="EMBL" id="KZ613945">
    <property type="protein sequence ID" value="PMD40374.1"/>
    <property type="molecule type" value="Genomic_DNA"/>
</dbReference>